<dbReference type="GO" id="GO:0017000">
    <property type="term" value="P:antibiotic biosynthetic process"/>
    <property type="evidence" value="ECO:0007669"/>
    <property type="project" value="UniProtKB-KW"/>
</dbReference>
<dbReference type="InterPro" id="IPR000653">
    <property type="entry name" value="DegT/StrS_aminotransferase"/>
</dbReference>
<comment type="cofactor">
    <cofactor evidence="1">
        <name>pyridoxal 5'-phosphate</name>
        <dbReference type="ChEBI" id="CHEBI:597326"/>
    </cofactor>
</comment>
<comment type="similarity">
    <text evidence="5">Belongs to the DegT/DnrJ/EryC1 family.</text>
</comment>
<dbReference type="Proteomes" id="UP000250434">
    <property type="component" value="Chromosome"/>
</dbReference>
<dbReference type="CDD" id="cd00616">
    <property type="entry name" value="AHBA_syn"/>
    <property type="match status" value="1"/>
</dbReference>
<keyword evidence="4 5" id="KW-0663">Pyridoxal phosphate</keyword>
<evidence type="ECO:0000256" key="4">
    <source>
        <dbReference type="PIRSR" id="PIRSR000390-2"/>
    </source>
</evidence>
<dbReference type="AlphaFoldDB" id="A0A344L043"/>
<accession>A0A344L043</accession>
<evidence type="ECO:0000256" key="2">
    <source>
        <dbReference type="ARBA" id="ARBA00023194"/>
    </source>
</evidence>
<dbReference type="Gene3D" id="3.90.1150.10">
    <property type="entry name" value="Aspartate Aminotransferase, domain 1"/>
    <property type="match status" value="1"/>
</dbReference>
<evidence type="ECO:0000256" key="5">
    <source>
        <dbReference type="RuleBase" id="RU004508"/>
    </source>
</evidence>
<dbReference type="KEGG" id="aab:A4R43_01825"/>
<sequence length="385" mass="42293">MINMFQPQVGAEELAAVAEVFDSQWLGYGPQTKAFEQEFADHLGVPAETVLFINSATAGLHLAMELLNIGPGDEVVFPSVSFPANGHCVAAAGATPVFCDVRPRTLNPTVDDVRAVLTPRTKAVMLLHYGGQPGDIVEIAQLCQERGIPFIEDAACAVGSSIDGRACGTFADIAIWSFDSRKIITTGDGGMIYVRDPQLARRAHRLAYQGLDDRGAFAAMKNNGTRRWWDQTIHEVGRRLIGNDLTAAIGRVQLGKLPGFIRRRGEIIAQYDRLLEDVPGVRRPPALPEGHVSTNYFYWLQFDDVTVRNTVAEDLLELGIYTTYRYPPLHKVPLFATGVELPGTDEAEAITLLLPLHQSLTDAEVERVATSLISVLDRRRFREAG</sequence>
<organism evidence="6 7">
    <name type="scientific">Amycolatopsis albispora</name>
    <dbReference type="NCBI Taxonomy" id="1804986"/>
    <lineage>
        <taxon>Bacteria</taxon>
        <taxon>Bacillati</taxon>
        <taxon>Actinomycetota</taxon>
        <taxon>Actinomycetes</taxon>
        <taxon>Pseudonocardiales</taxon>
        <taxon>Pseudonocardiaceae</taxon>
        <taxon>Amycolatopsis</taxon>
    </lineage>
</organism>
<dbReference type="InterPro" id="IPR015421">
    <property type="entry name" value="PyrdxlP-dep_Trfase_major"/>
</dbReference>
<name>A0A344L043_9PSEU</name>
<dbReference type="PIRSF" id="PIRSF000390">
    <property type="entry name" value="PLP_StrS"/>
    <property type="match status" value="1"/>
</dbReference>
<evidence type="ECO:0000256" key="1">
    <source>
        <dbReference type="ARBA" id="ARBA00001933"/>
    </source>
</evidence>
<dbReference type="GO" id="GO:0030170">
    <property type="term" value="F:pyridoxal phosphate binding"/>
    <property type="evidence" value="ECO:0007669"/>
    <property type="project" value="TreeGrafter"/>
</dbReference>
<dbReference type="RefSeq" id="WP_113690672.1">
    <property type="nucleotide sequence ID" value="NZ_CP015163.1"/>
</dbReference>
<evidence type="ECO:0000256" key="3">
    <source>
        <dbReference type="PIRSR" id="PIRSR000390-1"/>
    </source>
</evidence>
<feature type="modified residue" description="N6-(pyridoxal phosphate)lysine" evidence="4">
    <location>
        <position position="182"/>
    </location>
</feature>
<keyword evidence="7" id="KW-1185">Reference proteome</keyword>
<reference evidence="6 7" key="1">
    <citation type="submission" date="2016-04" db="EMBL/GenBank/DDBJ databases">
        <title>Complete genome sequence and analysis of deep-sea sediment isolate, Amycolatopsis sp. WP1.</title>
        <authorList>
            <person name="Wang H."/>
            <person name="Chen S."/>
            <person name="Wu Q."/>
        </authorList>
    </citation>
    <scope>NUCLEOTIDE SEQUENCE [LARGE SCALE GENOMIC DNA]</scope>
    <source>
        <strain evidence="6 7">WP1</strain>
    </source>
</reference>
<dbReference type="GO" id="GO:0008483">
    <property type="term" value="F:transaminase activity"/>
    <property type="evidence" value="ECO:0007669"/>
    <property type="project" value="UniProtKB-KW"/>
</dbReference>
<protein>
    <submittedName>
        <fullName evidence="6">Glutamine--scyllo-inositol aminotransferase</fullName>
    </submittedName>
</protein>
<dbReference type="OrthoDB" id="5342089at2"/>
<dbReference type="PANTHER" id="PTHR30244:SF34">
    <property type="entry name" value="DTDP-4-AMINO-4,6-DIDEOXYGALACTOSE TRANSAMINASE"/>
    <property type="match status" value="1"/>
</dbReference>
<dbReference type="GO" id="GO:0000271">
    <property type="term" value="P:polysaccharide biosynthetic process"/>
    <property type="evidence" value="ECO:0007669"/>
    <property type="project" value="TreeGrafter"/>
</dbReference>
<evidence type="ECO:0000313" key="6">
    <source>
        <dbReference type="EMBL" id="AXB41417.1"/>
    </source>
</evidence>
<dbReference type="SUPFAM" id="SSF53383">
    <property type="entry name" value="PLP-dependent transferases"/>
    <property type="match status" value="1"/>
</dbReference>
<keyword evidence="6" id="KW-0808">Transferase</keyword>
<dbReference type="PANTHER" id="PTHR30244">
    <property type="entry name" value="TRANSAMINASE"/>
    <property type="match status" value="1"/>
</dbReference>
<dbReference type="Gene3D" id="3.40.640.10">
    <property type="entry name" value="Type I PLP-dependent aspartate aminotransferase-like (Major domain)"/>
    <property type="match status" value="1"/>
</dbReference>
<dbReference type="InterPro" id="IPR015424">
    <property type="entry name" value="PyrdxlP-dep_Trfase"/>
</dbReference>
<dbReference type="Pfam" id="PF01041">
    <property type="entry name" value="DegT_DnrJ_EryC1"/>
    <property type="match status" value="1"/>
</dbReference>
<keyword evidence="2" id="KW-0045">Antibiotic biosynthesis</keyword>
<gene>
    <name evidence="6" type="ORF">A4R43_01825</name>
</gene>
<evidence type="ECO:0000313" key="7">
    <source>
        <dbReference type="Proteomes" id="UP000250434"/>
    </source>
</evidence>
<dbReference type="InterPro" id="IPR015422">
    <property type="entry name" value="PyrdxlP-dep_Trfase_small"/>
</dbReference>
<feature type="active site" description="Proton acceptor" evidence="3">
    <location>
        <position position="182"/>
    </location>
</feature>
<keyword evidence="6" id="KW-0032">Aminotransferase</keyword>
<proteinExistence type="inferred from homology"/>
<dbReference type="EMBL" id="CP015163">
    <property type="protein sequence ID" value="AXB41417.1"/>
    <property type="molecule type" value="Genomic_DNA"/>
</dbReference>